<dbReference type="Proteomes" id="UP000320333">
    <property type="component" value="Unassembled WGS sequence"/>
</dbReference>
<protein>
    <recommendedName>
        <fullName evidence="2">SAC3/GANP/THP3 conserved domain-containing protein</fullName>
    </recommendedName>
</protein>
<dbReference type="EMBL" id="QEAP01000628">
    <property type="protein sequence ID" value="TPX63141.1"/>
    <property type="molecule type" value="Genomic_DNA"/>
</dbReference>
<dbReference type="PANTHER" id="PTHR39398">
    <property type="entry name" value="YALI0F14311P"/>
    <property type="match status" value="1"/>
</dbReference>
<evidence type="ECO:0000313" key="3">
    <source>
        <dbReference type="EMBL" id="TPX63141.1"/>
    </source>
</evidence>
<reference evidence="3 4" key="1">
    <citation type="journal article" date="2019" name="Sci. Rep.">
        <title>Comparative genomics of chytrid fungi reveal insights into the obligate biotrophic and pathogenic lifestyle of Synchytrium endobioticum.</title>
        <authorList>
            <person name="van de Vossenberg B.T.L.H."/>
            <person name="Warris S."/>
            <person name="Nguyen H.D.T."/>
            <person name="van Gent-Pelzer M.P.E."/>
            <person name="Joly D.L."/>
            <person name="van de Geest H.C."/>
            <person name="Bonants P.J.M."/>
            <person name="Smith D.S."/>
            <person name="Levesque C.A."/>
            <person name="van der Lee T.A.J."/>
        </authorList>
    </citation>
    <scope>NUCLEOTIDE SEQUENCE [LARGE SCALE GENOMIC DNA]</scope>
    <source>
        <strain evidence="3 4">CBS 675.73</strain>
    </source>
</reference>
<dbReference type="PANTHER" id="PTHR39398:SF1">
    <property type="entry name" value="CSN8_PSMD8_EIF3K DOMAIN-CONTAINING PROTEIN"/>
    <property type="match status" value="1"/>
</dbReference>
<evidence type="ECO:0000259" key="2">
    <source>
        <dbReference type="Pfam" id="PF03399"/>
    </source>
</evidence>
<comment type="caution">
    <text evidence="3">The sequence shown here is derived from an EMBL/GenBank/DDBJ whole genome shotgun (WGS) entry which is preliminary data.</text>
</comment>
<dbReference type="OrthoDB" id="2100128at2759"/>
<dbReference type="InterPro" id="IPR005062">
    <property type="entry name" value="SAC3/GANP/THP3_conserved"/>
</dbReference>
<evidence type="ECO:0000313" key="4">
    <source>
        <dbReference type="Proteomes" id="UP000320333"/>
    </source>
</evidence>
<accession>A0A507EH63</accession>
<proteinExistence type="predicted"/>
<feature type="domain" description="SAC3/GANP/THP3 conserved" evidence="2">
    <location>
        <begin position="222"/>
        <end position="323"/>
    </location>
</feature>
<feature type="region of interest" description="Disordered" evidence="1">
    <location>
        <begin position="1"/>
        <end position="41"/>
    </location>
</feature>
<dbReference type="Gene3D" id="1.25.40.990">
    <property type="match status" value="1"/>
</dbReference>
<dbReference type="Pfam" id="PF03399">
    <property type="entry name" value="SAC3_GANP"/>
    <property type="match status" value="1"/>
</dbReference>
<name>A0A507EH63_9FUNG</name>
<keyword evidence="4" id="KW-1185">Reference proteome</keyword>
<sequence>MSDSANWRSKRATTSANPNTAHGNRRRNQSGQVRNDNIGPCTASISTAEARKAREQRFNSSENSTDTLANKFEHLSLVSRSAGDSGLRDRNTQRALFEHLNERIRRLRNADSSNPSSQSTEFDPILSSFRKLREGIVSRAVYDAFTIQVYEQSVDLCLEAGNYAELLKSLTHLVTIVYPQAVASGSTPTMRGEYSSLLLLYILCYIPANKKPQGDNTKPNFDTREFMTLLLSMPAETRESSAVKSAIQLQRALLDNLDFVSFRKGFNQLSNAGKKMAHHIAAYVRRRTFQIISKAYHTYPVALLRQYLVCDLCCDSEDEMEKALVEVLGAGYASRVSNGVVQLRVVKKRA</sequence>
<dbReference type="AlphaFoldDB" id="A0A507EH63"/>
<feature type="compositionally biased region" description="Polar residues" evidence="1">
    <location>
        <begin position="1"/>
        <end position="22"/>
    </location>
</feature>
<evidence type="ECO:0000256" key="1">
    <source>
        <dbReference type="SAM" id="MobiDB-lite"/>
    </source>
</evidence>
<organism evidence="3 4">
    <name type="scientific">Chytriomyces confervae</name>
    <dbReference type="NCBI Taxonomy" id="246404"/>
    <lineage>
        <taxon>Eukaryota</taxon>
        <taxon>Fungi</taxon>
        <taxon>Fungi incertae sedis</taxon>
        <taxon>Chytridiomycota</taxon>
        <taxon>Chytridiomycota incertae sedis</taxon>
        <taxon>Chytridiomycetes</taxon>
        <taxon>Chytridiales</taxon>
        <taxon>Chytriomycetaceae</taxon>
        <taxon>Chytriomyces</taxon>
    </lineage>
</organism>
<gene>
    <name evidence="3" type="ORF">CcCBS67573_g08757</name>
</gene>